<reference evidence="1 2" key="1">
    <citation type="submission" date="2018-11" db="EMBL/GenBank/DDBJ databases">
        <authorList>
            <consortium name="Pathogen Informatics"/>
        </authorList>
    </citation>
    <scope>NUCLEOTIDE SEQUENCE [LARGE SCALE GENOMIC DNA]</scope>
    <source>
        <strain>Denwood</strain>
        <strain evidence="2">Zambia</strain>
    </source>
</reference>
<keyword evidence="2" id="KW-1185">Reference proteome</keyword>
<dbReference type="AlphaFoldDB" id="A0A183PSD3"/>
<sequence>GRYSKENKVESSISLHISPLDFKYFPFGIRKATRPRRETAALPTKGIFGPRPKP</sequence>
<name>A0A183PSD3_9TREM</name>
<organism evidence="1 2">
    <name type="scientific">Schistosoma mattheei</name>
    <dbReference type="NCBI Taxonomy" id="31246"/>
    <lineage>
        <taxon>Eukaryota</taxon>
        <taxon>Metazoa</taxon>
        <taxon>Spiralia</taxon>
        <taxon>Lophotrochozoa</taxon>
        <taxon>Platyhelminthes</taxon>
        <taxon>Trematoda</taxon>
        <taxon>Digenea</taxon>
        <taxon>Strigeidida</taxon>
        <taxon>Schistosomatoidea</taxon>
        <taxon>Schistosomatidae</taxon>
        <taxon>Schistosoma</taxon>
    </lineage>
</organism>
<dbReference type="EMBL" id="UZAL01038444">
    <property type="protein sequence ID" value="VDP73695.1"/>
    <property type="molecule type" value="Genomic_DNA"/>
</dbReference>
<proteinExistence type="predicted"/>
<dbReference type="Proteomes" id="UP000269396">
    <property type="component" value="Unassembled WGS sequence"/>
</dbReference>
<evidence type="ECO:0000313" key="1">
    <source>
        <dbReference type="EMBL" id="VDP73695.1"/>
    </source>
</evidence>
<gene>
    <name evidence="1" type="ORF">SMTD_LOCUS17269</name>
</gene>
<accession>A0A183PSD3</accession>
<evidence type="ECO:0000313" key="2">
    <source>
        <dbReference type="Proteomes" id="UP000269396"/>
    </source>
</evidence>
<protein>
    <submittedName>
        <fullName evidence="1">Uncharacterized protein</fullName>
    </submittedName>
</protein>
<feature type="non-terminal residue" evidence="1">
    <location>
        <position position="1"/>
    </location>
</feature>